<keyword evidence="3" id="KW-0805">Transcription regulation</keyword>
<evidence type="ECO:0000256" key="1">
    <source>
        <dbReference type="ARBA" id="ARBA00005384"/>
    </source>
</evidence>
<keyword evidence="2" id="KW-0663">Pyridoxal phosphate</keyword>
<dbReference type="Pfam" id="PF00392">
    <property type="entry name" value="GntR"/>
    <property type="match status" value="1"/>
</dbReference>
<dbReference type="HOGENOM" id="CLU_017584_0_1_4"/>
<keyword evidence="8" id="KW-1185">Reference proteome</keyword>
<evidence type="ECO:0000313" key="8">
    <source>
        <dbReference type="Proteomes" id="UP000027604"/>
    </source>
</evidence>
<dbReference type="RefSeq" id="WP_081905301.1">
    <property type="nucleotide sequence ID" value="NZ_BCTH01000004.1"/>
</dbReference>
<evidence type="ECO:0000313" key="7">
    <source>
        <dbReference type="EMBL" id="CDG82499.1"/>
    </source>
</evidence>
<dbReference type="STRING" id="1349767.GJA_1863"/>
<dbReference type="GO" id="GO:0003677">
    <property type="term" value="F:DNA binding"/>
    <property type="evidence" value="ECO:0007669"/>
    <property type="project" value="UniProtKB-KW"/>
</dbReference>
<dbReference type="PATRIC" id="fig|1349767.4.peg.3634"/>
<dbReference type="InterPro" id="IPR051446">
    <property type="entry name" value="HTH_trans_reg/aminotransferase"/>
</dbReference>
<dbReference type="InterPro" id="IPR000524">
    <property type="entry name" value="Tscrpt_reg_HTH_GntR"/>
</dbReference>
<comment type="similarity">
    <text evidence="1">In the C-terminal section; belongs to the class-I pyridoxal-phosphate-dependent aminotransferase family.</text>
</comment>
<gene>
    <name evidence="7" type="ORF">GJA_1863</name>
</gene>
<dbReference type="Gene3D" id="1.10.10.10">
    <property type="entry name" value="Winged helix-like DNA-binding domain superfamily/Winged helix DNA-binding domain"/>
    <property type="match status" value="1"/>
</dbReference>
<evidence type="ECO:0000259" key="6">
    <source>
        <dbReference type="PROSITE" id="PS50949"/>
    </source>
</evidence>
<dbReference type="InterPro" id="IPR015421">
    <property type="entry name" value="PyrdxlP-dep_Trfase_major"/>
</dbReference>
<dbReference type="OrthoDB" id="9804020at2"/>
<keyword evidence="4" id="KW-0238">DNA-binding</keyword>
<dbReference type="PROSITE" id="PS50949">
    <property type="entry name" value="HTH_GNTR"/>
    <property type="match status" value="1"/>
</dbReference>
<dbReference type="eggNOG" id="COG1167">
    <property type="taxonomic scope" value="Bacteria"/>
</dbReference>
<protein>
    <submittedName>
        <fullName evidence="7">Bacterial regulatory s, gntR family protein</fullName>
    </submittedName>
</protein>
<sequence length="500" mass="54837">MAARTSSTPHTPALLGLELDRRSGTPTFRLVAEQLRARIHSGALPGGTRLPPSRQLATQFGIARNCIVEAYDELIADGLIEGRGRHGTFVASRAVVSGHARSGEISTPVVLQRHRLQSGSASDPREAAFDWRPGQAHAHALPLNAWRTACREAGRHLPPQDYGDPRGDAGIRRAIVEWLEKHRSVRVTVGQIVVTQGTGQALDLIARALVRPGDCCATEDPGYANAALSFSRAGAWLRHVPVDENGMCVEEAFRGDATPVLLHITPAHQYPMGGRLSGQRRRALIDAARTHGTLILENEYDCEFNYAGTNYPPIFSSAPESTLLLSTFAKAVSPALRLGFVVAPQHAAAALAGLIERERLHASWTAQKVMESLFRSGELDRHLRRVRRHYAALRDLIRSRLGRYCDRIAVLGDEGGLHVVVRGCTHELDRTLKATLQKKDIRFDTVRQFATAPKVDGFLLAYGHMSQAMLTSSIDEIVHCLDGIYIESARSGMRQRNASR</sequence>
<proteinExistence type="inferred from homology"/>
<dbReference type="PRINTS" id="PR00035">
    <property type="entry name" value="HTHGNTR"/>
</dbReference>
<dbReference type="InterPro" id="IPR004839">
    <property type="entry name" value="Aminotransferase_I/II_large"/>
</dbReference>
<dbReference type="SMART" id="SM00345">
    <property type="entry name" value="HTH_GNTR"/>
    <property type="match status" value="1"/>
</dbReference>
<dbReference type="CDD" id="cd07377">
    <property type="entry name" value="WHTH_GntR"/>
    <property type="match status" value="1"/>
</dbReference>
<dbReference type="SUPFAM" id="SSF53383">
    <property type="entry name" value="PLP-dependent transferases"/>
    <property type="match status" value="1"/>
</dbReference>
<evidence type="ECO:0000256" key="4">
    <source>
        <dbReference type="ARBA" id="ARBA00023125"/>
    </source>
</evidence>
<dbReference type="PANTHER" id="PTHR46577">
    <property type="entry name" value="HTH-TYPE TRANSCRIPTIONAL REGULATORY PROTEIN GABR"/>
    <property type="match status" value="1"/>
</dbReference>
<feature type="domain" description="HTH gntR-type" evidence="6">
    <location>
        <begin position="25"/>
        <end position="93"/>
    </location>
</feature>
<accession>W0V103</accession>
<dbReference type="Pfam" id="PF00155">
    <property type="entry name" value="Aminotran_1_2"/>
    <property type="match status" value="1"/>
</dbReference>
<organism evidence="7 8">
    <name type="scientific">Janthinobacterium agaricidamnosum NBRC 102515 = DSM 9628</name>
    <dbReference type="NCBI Taxonomy" id="1349767"/>
    <lineage>
        <taxon>Bacteria</taxon>
        <taxon>Pseudomonadati</taxon>
        <taxon>Pseudomonadota</taxon>
        <taxon>Betaproteobacteria</taxon>
        <taxon>Burkholderiales</taxon>
        <taxon>Oxalobacteraceae</taxon>
        <taxon>Janthinobacterium</taxon>
    </lineage>
</organism>
<evidence type="ECO:0000256" key="3">
    <source>
        <dbReference type="ARBA" id="ARBA00023015"/>
    </source>
</evidence>
<dbReference type="Proteomes" id="UP000027604">
    <property type="component" value="Chromosome I"/>
</dbReference>
<evidence type="ECO:0000256" key="2">
    <source>
        <dbReference type="ARBA" id="ARBA00022898"/>
    </source>
</evidence>
<dbReference type="InterPro" id="IPR036390">
    <property type="entry name" value="WH_DNA-bd_sf"/>
</dbReference>
<dbReference type="Gene3D" id="3.40.640.10">
    <property type="entry name" value="Type I PLP-dependent aspartate aminotransferase-like (Major domain)"/>
    <property type="match status" value="1"/>
</dbReference>
<name>W0V103_9BURK</name>
<evidence type="ECO:0000256" key="5">
    <source>
        <dbReference type="ARBA" id="ARBA00023163"/>
    </source>
</evidence>
<dbReference type="InterPro" id="IPR015424">
    <property type="entry name" value="PyrdxlP-dep_Trfase"/>
</dbReference>
<reference evidence="7 8" key="1">
    <citation type="journal article" date="2015" name="Genome Announc.">
        <title>Genome Sequence of Mushroom Soft-Rot Pathogen Janthinobacterium agaricidamnosum.</title>
        <authorList>
            <person name="Graupner K."/>
            <person name="Lackner G."/>
            <person name="Hertweck C."/>
        </authorList>
    </citation>
    <scope>NUCLEOTIDE SEQUENCE [LARGE SCALE GENOMIC DNA]</scope>
    <source>
        <strain evidence="8">NBRC 102515 / DSM 9628</strain>
    </source>
</reference>
<dbReference type="SUPFAM" id="SSF46785">
    <property type="entry name" value="Winged helix' DNA-binding domain"/>
    <property type="match status" value="1"/>
</dbReference>
<keyword evidence="5" id="KW-0804">Transcription</keyword>
<dbReference type="EMBL" id="HG322949">
    <property type="protein sequence ID" value="CDG82499.1"/>
    <property type="molecule type" value="Genomic_DNA"/>
</dbReference>
<dbReference type="KEGG" id="jag:GJA_1863"/>
<dbReference type="GO" id="GO:0030170">
    <property type="term" value="F:pyridoxal phosphate binding"/>
    <property type="evidence" value="ECO:0007669"/>
    <property type="project" value="InterPro"/>
</dbReference>
<dbReference type="AlphaFoldDB" id="W0V103"/>
<dbReference type="PANTHER" id="PTHR46577:SF1">
    <property type="entry name" value="HTH-TYPE TRANSCRIPTIONAL REGULATORY PROTEIN GABR"/>
    <property type="match status" value="1"/>
</dbReference>
<dbReference type="CDD" id="cd00609">
    <property type="entry name" value="AAT_like"/>
    <property type="match status" value="1"/>
</dbReference>
<dbReference type="InterPro" id="IPR036388">
    <property type="entry name" value="WH-like_DNA-bd_sf"/>
</dbReference>
<dbReference type="GO" id="GO:0003700">
    <property type="term" value="F:DNA-binding transcription factor activity"/>
    <property type="evidence" value="ECO:0007669"/>
    <property type="project" value="InterPro"/>
</dbReference>